<accession>A0A1E5P4Y5</accession>
<evidence type="ECO:0000313" key="8">
    <source>
        <dbReference type="Proteomes" id="UP000095759"/>
    </source>
</evidence>
<proteinExistence type="inferred from homology"/>
<name>A0A1E5P4Y5_9ACTN</name>
<evidence type="ECO:0000259" key="6">
    <source>
        <dbReference type="PROSITE" id="PS50893"/>
    </source>
</evidence>
<dbReference type="EMBL" id="MEHJ01000001">
    <property type="protein sequence ID" value="OEJ24404.1"/>
    <property type="molecule type" value="Genomic_DNA"/>
</dbReference>
<dbReference type="PROSITE" id="PS00211">
    <property type="entry name" value="ABC_TRANSPORTER_1"/>
    <property type="match status" value="1"/>
</dbReference>
<evidence type="ECO:0000256" key="3">
    <source>
        <dbReference type="ARBA" id="ARBA00022741"/>
    </source>
</evidence>
<dbReference type="PROSITE" id="PS50893">
    <property type="entry name" value="ABC_TRANSPORTER_2"/>
    <property type="match status" value="1"/>
</dbReference>
<dbReference type="InterPro" id="IPR027417">
    <property type="entry name" value="P-loop_NTPase"/>
</dbReference>
<dbReference type="Proteomes" id="UP000095759">
    <property type="component" value="Unassembled WGS sequence"/>
</dbReference>
<dbReference type="GO" id="GO:0015807">
    <property type="term" value="P:L-amino acid transport"/>
    <property type="evidence" value="ECO:0007669"/>
    <property type="project" value="TreeGrafter"/>
</dbReference>
<dbReference type="GO" id="GO:0016887">
    <property type="term" value="F:ATP hydrolysis activity"/>
    <property type="evidence" value="ECO:0007669"/>
    <property type="project" value="InterPro"/>
</dbReference>
<dbReference type="Pfam" id="PF00005">
    <property type="entry name" value="ABC_tran"/>
    <property type="match status" value="1"/>
</dbReference>
<organism evidence="7 8">
    <name type="scientific">Streptomyces agglomeratus</name>
    <dbReference type="NCBI Taxonomy" id="285458"/>
    <lineage>
        <taxon>Bacteria</taxon>
        <taxon>Bacillati</taxon>
        <taxon>Actinomycetota</taxon>
        <taxon>Actinomycetes</taxon>
        <taxon>Kitasatosporales</taxon>
        <taxon>Streptomycetaceae</taxon>
        <taxon>Streptomyces</taxon>
    </lineage>
</organism>
<dbReference type="Gene3D" id="3.40.50.300">
    <property type="entry name" value="P-loop containing nucleotide triphosphate hydrolases"/>
    <property type="match status" value="1"/>
</dbReference>
<dbReference type="AlphaFoldDB" id="A0A1E5P4Y5"/>
<dbReference type="InterPro" id="IPR052156">
    <property type="entry name" value="BCAA_Transport_ATP-bd_LivF"/>
</dbReference>
<dbReference type="STRING" id="285458.BGM19_29335"/>
<evidence type="ECO:0000256" key="2">
    <source>
        <dbReference type="ARBA" id="ARBA00022448"/>
    </source>
</evidence>
<evidence type="ECO:0000313" key="7">
    <source>
        <dbReference type="EMBL" id="OEJ24404.1"/>
    </source>
</evidence>
<keyword evidence="4 7" id="KW-0067">ATP-binding</keyword>
<keyword evidence="3" id="KW-0547">Nucleotide-binding</keyword>
<dbReference type="GO" id="GO:0015658">
    <property type="term" value="F:branched-chain amino acid transmembrane transporter activity"/>
    <property type="evidence" value="ECO:0007669"/>
    <property type="project" value="TreeGrafter"/>
</dbReference>
<comment type="similarity">
    <text evidence="1">Belongs to the ABC transporter superfamily.</text>
</comment>
<evidence type="ECO:0000256" key="1">
    <source>
        <dbReference type="ARBA" id="ARBA00005417"/>
    </source>
</evidence>
<dbReference type="InterPro" id="IPR003439">
    <property type="entry name" value="ABC_transporter-like_ATP-bd"/>
</dbReference>
<dbReference type="RefSeq" id="WP_069926279.1">
    <property type="nucleotide sequence ID" value="NZ_MEHI01000001.1"/>
</dbReference>
<dbReference type="PANTHER" id="PTHR43820">
    <property type="entry name" value="HIGH-AFFINITY BRANCHED-CHAIN AMINO ACID TRANSPORT ATP-BINDING PROTEIN LIVF"/>
    <property type="match status" value="1"/>
</dbReference>
<dbReference type="SMART" id="SM00382">
    <property type="entry name" value="AAA"/>
    <property type="match status" value="1"/>
</dbReference>
<evidence type="ECO:0000256" key="4">
    <source>
        <dbReference type="ARBA" id="ARBA00022840"/>
    </source>
</evidence>
<feature type="domain" description="ABC transporter" evidence="6">
    <location>
        <begin position="8"/>
        <end position="240"/>
    </location>
</feature>
<dbReference type="InterPro" id="IPR017871">
    <property type="entry name" value="ABC_transporter-like_CS"/>
</dbReference>
<evidence type="ECO:0000256" key="5">
    <source>
        <dbReference type="ARBA" id="ARBA00022970"/>
    </source>
</evidence>
<dbReference type="GO" id="GO:0005524">
    <property type="term" value="F:ATP binding"/>
    <property type="evidence" value="ECO:0007669"/>
    <property type="project" value="UniProtKB-KW"/>
</dbReference>
<dbReference type="PANTHER" id="PTHR43820:SF4">
    <property type="entry name" value="HIGH-AFFINITY BRANCHED-CHAIN AMINO ACID TRANSPORT ATP-BINDING PROTEIN LIVF"/>
    <property type="match status" value="1"/>
</dbReference>
<sequence length="248" mass="26019">MSERPDVLRLDAVDVHYGGVQAVRGLTVSVAAGEVVTLLGGNGAGKTSTLSAISGLVRPSAGRITFEGQDITRAKPHEIVGRGLIHVPEGRRVFSRLSVHENLQLGGYLVRNAAELATRLDHVFAMLPRLAELRGQAAGSLSGGEQQMVAIGRALMAEPRLLVLDEPSMGLAPGMVATVMRLIQDIRDQGTAVLLVEQNTRAAMRVADRGYVLETGTCVAEGTVGELAGDPRVAEAYLGTAQPSPAGK</sequence>
<dbReference type="InterPro" id="IPR003593">
    <property type="entry name" value="AAA+_ATPase"/>
</dbReference>
<reference evidence="7 8" key="1">
    <citation type="submission" date="2016-08" db="EMBL/GenBank/DDBJ databases">
        <title>Complete genome sequence of Streptomyces agglomeratus strain 6-3-2, a novel anti-MRSA actinomycete isolated from Wuli of Tebit, China.</title>
        <authorList>
            <person name="Chen X."/>
        </authorList>
    </citation>
    <scope>NUCLEOTIDE SEQUENCE [LARGE SCALE GENOMIC DNA]</scope>
    <source>
        <strain evidence="7 8">6-3-2</strain>
    </source>
</reference>
<gene>
    <name evidence="7" type="ORF">AS594_07770</name>
</gene>
<comment type="caution">
    <text evidence="7">The sequence shown here is derived from an EMBL/GenBank/DDBJ whole genome shotgun (WGS) entry which is preliminary data.</text>
</comment>
<dbReference type="SUPFAM" id="SSF52540">
    <property type="entry name" value="P-loop containing nucleoside triphosphate hydrolases"/>
    <property type="match status" value="1"/>
</dbReference>
<keyword evidence="2" id="KW-0813">Transport</keyword>
<dbReference type="OrthoDB" id="9776369at2"/>
<keyword evidence="5" id="KW-0029">Amino-acid transport</keyword>
<keyword evidence="8" id="KW-1185">Reference proteome</keyword>
<dbReference type="CDD" id="cd03224">
    <property type="entry name" value="ABC_TM1139_LivF_branched"/>
    <property type="match status" value="1"/>
</dbReference>
<protein>
    <submittedName>
        <fullName evidence="7">ABC transporter ATP-binding protein</fullName>
    </submittedName>
</protein>